<name>A0A2A9HF97_TEPT2</name>
<dbReference type="EMBL" id="PDJQ01000001">
    <property type="protein sequence ID" value="PFG74458.1"/>
    <property type="molecule type" value="Genomic_DNA"/>
</dbReference>
<sequence>MHVIVRSAVDRLMYEQAVTIRLLSLAPPDAWQRPVPARGTTVAGLVGQLAADEEALAGWLGDGMPAELPCAPAESGGSATLDSALERLRAALRAAAAAAGQLPETLPAGPLAELWKRAALFTRERDALLEALPEAADDAIVARWKKAPEPPSEPRLANAQSDAVAPGG</sequence>
<dbReference type="RefSeq" id="WP_165772594.1">
    <property type="nucleotide sequence ID" value="NZ_PDJQ01000001.1"/>
</dbReference>
<dbReference type="Proteomes" id="UP000223071">
    <property type="component" value="Unassembled WGS sequence"/>
</dbReference>
<dbReference type="SUPFAM" id="SSF109854">
    <property type="entry name" value="DinB/YfiT-like putative metalloenzymes"/>
    <property type="match status" value="1"/>
</dbReference>
<evidence type="ECO:0000313" key="3">
    <source>
        <dbReference type="Proteomes" id="UP000223071"/>
    </source>
</evidence>
<reference evidence="2 3" key="1">
    <citation type="submission" date="2017-09" db="EMBL/GenBank/DDBJ databases">
        <title>Sequencing the genomes of two abundant thermophiles in Great Basin hot springs: Thermocrinis jamiesonii and novel Chloroflexi Thermoflexus hugenholtzii.</title>
        <authorList>
            <person name="Hedlund B."/>
        </authorList>
    </citation>
    <scope>NUCLEOTIDE SEQUENCE [LARGE SCALE GENOMIC DNA]</scope>
    <source>
        <strain evidence="2 3">G233</strain>
    </source>
</reference>
<evidence type="ECO:0008006" key="4">
    <source>
        <dbReference type="Google" id="ProtNLM"/>
    </source>
</evidence>
<dbReference type="InterPro" id="IPR034660">
    <property type="entry name" value="DinB/YfiT-like"/>
</dbReference>
<dbReference type="AlphaFoldDB" id="A0A2A9HF97"/>
<evidence type="ECO:0000256" key="1">
    <source>
        <dbReference type="SAM" id="MobiDB-lite"/>
    </source>
</evidence>
<gene>
    <name evidence="2" type="ORF">A9A59_1688</name>
</gene>
<evidence type="ECO:0000313" key="2">
    <source>
        <dbReference type="EMBL" id="PFG74458.1"/>
    </source>
</evidence>
<protein>
    <recommendedName>
        <fullName evidence="4">Mycothiol-dependent maleylpyruvate isomerase metal-binding domain-containing protein</fullName>
    </recommendedName>
</protein>
<keyword evidence="3" id="KW-1185">Reference proteome</keyword>
<accession>A0A2A9HF97</accession>
<proteinExistence type="predicted"/>
<feature type="region of interest" description="Disordered" evidence="1">
    <location>
        <begin position="145"/>
        <end position="168"/>
    </location>
</feature>
<comment type="caution">
    <text evidence="2">The sequence shown here is derived from an EMBL/GenBank/DDBJ whole genome shotgun (WGS) entry which is preliminary data.</text>
</comment>
<organism evidence="2 3">
    <name type="scientific">Tepidiforma thermophila (strain KCTC 52669 / CGMCC 1.13589 / G233)</name>
    <dbReference type="NCBI Taxonomy" id="2761530"/>
    <lineage>
        <taxon>Bacteria</taxon>
        <taxon>Bacillati</taxon>
        <taxon>Chloroflexota</taxon>
        <taxon>Tepidiformia</taxon>
        <taxon>Tepidiformales</taxon>
        <taxon>Tepidiformaceae</taxon>
        <taxon>Tepidiforma</taxon>
    </lineage>
</organism>